<dbReference type="EMBL" id="JAWDGP010001751">
    <property type="protein sequence ID" value="KAK3788649.1"/>
    <property type="molecule type" value="Genomic_DNA"/>
</dbReference>
<evidence type="ECO:0000313" key="1">
    <source>
        <dbReference type="EMBL" id="KAK3788649.1"/>
    </source>
</evidence>
<sequence length="157" mass="17634">MPLTPLSDSRDILDALGNEGERRGQVTRVGPGHCRACVTKSLIVSGTGSVYSTLYTACPQTWEHTCPFDSLCHSCVYHWLQLLLRVAKSLKLGVVLHRCLLVRFLDFTCKWFYYLGVRDHNVSSFCEISVLPCGGFKDVLDLESVFRCNKDMAISKI</sequence>
<accession>A0AAE1AIY0</accession>
<keyword evidence="2" id="KW-1185">Reference proteome</keyword>
<proteinExistence type="predicted"/>
<dbReference type="Proteomes" id="UP001283361">
    <property type="component" value="Unassembled WGS sequence"/>
</dbReference>
<gene>
    <name evidence="1" type="ORF">RRG08_035813</name>
</gene>
<comment type="caution">
    <text evidence="1">The sequence shown here is derived from an EMBL/GenBank/DDBJ whole genome shotgun (WGS) entry which is preliminary data.</text>
</comment>
<dbReference type="AlphaFoldDB" id="A0AAE1AIY0"/>
<protein>
    <submittedName>
        <fullName evidence="1">Uncharacterized protein</fullName>
    </submittedName>
</protein>
<reference evidence="1" key="1">
    <citation type="journal article" date="2023" name="G3 (Bethesda)">
        <title>A reference genome for the long-term kleptoplast-retaining sea slug Elysia crispata morphotype clarki.</title>
        <authorList>
            <person name="Eastman K.E."/>
            <person name="Pendleton A.L."/>
            <person name="Shaikh M.A."/>
            <person name="Suttiyut T."/>
            <person name="Ogas R."/>
            <person name="Tomko P."/>
            <person name="Gavelis G."/>
            <person name="Widhalm J.R."/>
            <person name="Wisecaver J.H."/>
        </authorList>
    </citation>
    <scope>NUCLEOTIDE SEQUENCE</scope>
    <source>
        <strain evidence="1">ECLA1</strain>
    </source>
</reference>
<name>A0AAE1AIY0_9GAST</name>
<evidence type="ECO:0000313" key="2">
    <source>
        <dbReference type="Proteomes" id="UP001283361"/>
    </source>
</evidence>
<organism evidence="1 2">
    <name type="scientific">Elysia crispata</name>
    <name type="common">lettuce slug</name>
    <dbReference type="NCBI Taxonomy" id="231223"/>
    <lineage>
        <taxon>Eukaryota</taxon>
        <taxon>Metazoa</taxon>
        <taxon>Spiralia</taxon>
        <taxon>Lophotrochozoa</taxon>
        <taxon>Mollusca</taxon>
        <taxon>Gastropoda</taxon>
        <taxon>Heterobranchia</taxon>
        <taxon>Euthyneura</taxon>
        <taxon>Panpulmonata</taxon>
        <taxon>Sacoglossa</taxon>
        <taxon>Placobranchoidea</taxon>
        <taxon>Plakobranchidae</taxon>
        <taxon>Elysia</taxon>
    </lineage>
</organism>